<dbReference type="PANTHER" id="PTHR13182:SF8">
    <property type="entry name" value="CYTOPLASMIC 60S SUBUNIT BIOGENESIS FACTOR ZNF622"/>
    <property type="match status" value="1"/>
</dbReference>
<dbReference type="InterPro" id="IPR036236">
    <property type="entry name" value="Znf_C2H2_sf"/>
</dbReference>
<dbReference type="InterPro" id="IPR040025">
    <property type="entry name" value="Znf622/Rei1/Reh1"/>
</dbReference>
<dbReference type="Pfam" id="PF12756">
    <property type="entry name" value="zf-C2H2_2"/>
    <property type="match status" value="1"/>
</dbReference>
<reference evidence="2 3" key="1">
    <citation type="submission" date="2011-07" db="EMBL/GenBank/DDBJ databases">
        <authorList>
            <person name="Coyne R."/>
            <person name="Brami D."/>
            <person name="Johnson J."/>
            <person name="Hostetler J."/>
            <person name="Hannick L."/>
            <person name="Clark T."/>
            <person name="Cassidy-Hanley D."/>
            <person name="Inman J."/>
        </authorList>
    </citation>
    <scope>NUCLEOTIDE SEQUENCE [LARGE SCALE GENOMIC DNA]</scope>
    <source>
        <strain evidence="2 3">G5</strain>
    </source>
</reference>
<dbReference type="GeneID" id="14907400"/>
<dbReference type="GO" id="GO:0042273">
    <property type="term" value="P:ribosomal large subunit biogenesis"/>
    <property type="evidence" value="ECO:0007669"/>
    <property type="project" value="TreeGrafter"/>
</dbReference>
<sequence>MKKYQLDEKQVKFDFIVNENKRTTQNDVSICLFCDKINDNIQQNLKHMEINHGFFICEEKYIKDLEGLILFLAKQINEQLVCIFCEYHESRPFPDAESVKKHMIDKGHCFMNNELFFQLYCDFYDFTSAIKGIIEQNKQELYLKYKQSQIAQGVVLNELGEAELPNGKIIGHRSLAVQYNQYYRPMASQESKIKALVGEDQYKQNQEQIIKYEKELVNFYFQLFNIFVIQIIEKQKDLKESKNYYFQDYKHINNLRYNNLKLGLETNKVQNSHVYQGKL</sequence>
<protein>
    <submittedName>
        <fullName evidence="2">Zinc c2h2 type family protein, putative</fullName>
    </submittedName>
</protein>
<evidence type="ECO:0000259" key="1">
    <source>
        <dbReference type="Pfam" id="PF12756"/>
    </source>
</evidence>
<dbReference type="EMBL" id="GL983899">
    <property type="protein sequence ID" value="EGR31259.1"/>
    <property type="molecule type" value="Genomic_DNA"/>
</dbReference>
<dbReference type="AlphaFoldDB" id="G0QU35"/>
<organism evidence="2 3">
    <name type="scientific">Ichthyophthirius multifiliis</name>
    <name type="common">White spot disease agent</name>
    <name type="synonym">Ich</name>
    <dbReference type="NCBI Taxonomy" id="5932"/>
    <lineage>
        <taxon>Eukaryota</taxon>
        <taxon>Sar</taxon>
        <taxon>Alveolata</taxon>
        <taxon>Ciliophora</taxon>
        <taxon>Intramacronucleata</taxon>
        <taxon>Oligohymenophorea</taxon>
        <taxon>Hymenostomatida</taxon>
        <taxon>Ophryoglenina</taxon>
        <taxon>Ichthyophthirius</taxon>
    </lineage>
</organism>
<feature type="domain" description="ZN622/Rei1/Reh1 zinc finger C2H2-type" evidence="1">
    <location>
        <begin position="31"/>
        <end position="128"/>
    </location>
</feature>
<gene>
    <name evidence="2" type="ORF">IMG5_114670</name>
</gene>
<evidence type="ECO:0000313" key="3">
    <source>
        <dbReference type="Proteomes" id="UP000008983"/>
    </source>
</evidence>
<proteinExistence type="predicted"/>
<dbReference type="eggNOG" id="KOG2785">
    <property type="taxonomic scope" value="Eukaryota"/>
</dbReference>
<dbReference type="Proteomes" id="UP000008983">
    <property type="component" value="Unassembled WGS sequence"/>
</dbReference>
<dbReference type="SUPFAM" id="SSF57667">
    <property type="entry name" value="beta-beta-alpha zinc fingers"/>
    <property type="match status" value="1"/>
</dbReference>
<name>G0QU35_ICHMU</name>
<evidence type="ECO:0000313" key="2">
    <source>
        <dbReference type="EMBL" id="EGR31259.1"/>
    </source>
</evidence>
<dbReference type="PANTHER" id="PTHR13182">
    <property type="entry name" value="ZINC FINGER PROTEIN 622"/>
    <property type="match status" value="1"/>
</dbReference>
<dbReference type="InterPro" id="IPR041661">
    <property type="entry name" value="ZN622/Rei1/Reh1_Znf-C2H2"/>
</dbReference>
<accession>G0QU35</accession>
<dbReference type="GO" id="GO:0030687">
    <property type="term" value="C:preribosome, large subunit precursor"/>
    <property type="evidence" value="ECO:0007669"/>
    <property type="project" value="TreeGrafter"/>
</dbReference>
<dbReference type="STRING" id="857967.G0QU35"/>
<dbReference type="InParanoid" id="G0QU35"/>
<dbReference type="OrthoDB" id="19329at2759"/>
<dbReference type="RefSeq" id="XP_004034745.1">
    <property type="nucleotide sequence ID" value="XM_004034697.1"/>
</dbReference>
<keyword evidence="3" id="KW-1185">Reference proteome</keyword>